<name>A0A225VIU9_9STRA</name>
<organism evidence="1 2">
    <name type="scientific">Phytophthora megakarya</name>
    <dbReference type="NCBI Taxonomy" id="4795"/>
    <lineage>
        <taxon>Eukaryota</taxon>
        <taxon>Sar</taxon>
        <taxon>Stramenopiles</taxon>
        <taxon>Oomycota</taxon>
        <taxon>Peronosporomycetes</taxon>
        <taxon>Peronosporales</taxon>
        <taxon>Peronosporaceae</taxon>
        <taxon>Phytophthora</taxon>
    </lineage>
</organism>
<keyword evidence="2" id="KW-1185">Reference proteome</keyword>
<dbReference type="EMBL" id="NBNE01004401">
    <property type="protein sequence ID" value="OWZ05501.1"/>
    <property type="molecule type" value="Genomic_DNA"/>
</dbReference>
<dbReference type="OrthoDB" id="95705at2759"/>
<accession>A0A225VIU9</accession>
<protein>
    <submittedName>
        <fullName evidence="1">Uncharacterized protein</fullName>
    </submittedName>
</protein>
<dbReference type="InterPro" id="IPR052579">
    <property type="entry name" value="Zinc_finger_SWIM"/>
</dbReference>
<dbReference type="AlphaFoldDB" id="A0A225VIU9"/>
<gene>
    <name evidence="1" type="ORF">PHMEG_00022405</name>
</gene>
<dbReference type="PANTHER" id="PTHR31569">
    <property type="entry name" value="SWIM-TYPE DOMAIN-CONTAINING PROTEIN"/>
    <property type="match status" value="1"/>
</dbReference>
<dbReference type="PANTHER" id="PTHR31569:SF4">
    <property type="entry name" value="SWIM-TYPE DOMAIN-CONTAINING PROTEIN"/>
    <property type="match status" value="1"/>
</dbReference>
<comment type="caution">
    <text evidence="1">The sequence shown here is derived from an EMBL/GenBank/DDBJ whole genome shotgun (WGS) entry which is preliminary data.</text>
</comment>
<evidence type="ECO:0000313" key="1">
    <source>
        <dbReference type="EMBL" id="OWZ05501.1"/>
    </source>
</evidence>
<proteinExistence type="predicted"/>
<sequence>MLVCTRGWSRKHRSNGIRKSYIDRDTDCKANVKAGSSWNEAEKKFLVRGTDASATPITKSKMQGLTTMLQTVASMIRRWSHFLTSFRQQGLNPSLLCNTYENRPRRRGGVSVAKRLETVMRDFWQNVRVIVIVRDMGELSLLEKEFDDVKMILCHFHVKTISEQRWKRTNTVANRALTWSKSKMPSI</sequence>
<reference evidence="2" key="1">
    <citation type="submission" date="2017-03" db="EMBL/GenBank/DDBJ databases">
        <title>Phytopthora megakarya and P. palmivora, two closely related causual agents of cacao black pod achieved similar genome size and gene model numbers by different mechanisms.</title>
        <authorList>
            <person name="Ali S."/>
            <person name="Shao J."/>
            <person name="Larry D.J."/>
            <person name="Kronmiller B."/>
            <person name="Shen D."/>
            <person name="Strem M.D."/>
            <person name="Melnick R.L."/>
            <person name="Guiltinan M.J."/>
            <person name="Tyler B.M."/>
            <person name="Meinhardt L.W."/>
            <person name="Bailey B.A."/>
        </authorList>
    </citation>
    <scope>NUCLEOTIDE SEQUENCE [LARGE SCALE GENOMIC DNA]</scope>
    <source>
        <strain evidence="2">zdho120</strain>
    </source>
</reference>
<dbReference type="Proteomes" id="UP000198211">
    <property type="component" value="Unassembled WGS sequence"/>
</dbReference>
<evidence type="ECO:0000313" key="2">
    <source>
        <dbReference type="Proteomes" id="UP000198211"/>
    </source>
</evidence>